<evidence type="ECO:0000313" key="8">
    <source>
        <dbReference type="EMBL" id="RDH87259.1"/>
    </source>
</evidence>
<feature type="transmembrane region" description="Helical" evidence="6">
    <location>
        <begin position="157"/>
        <end position="176"/>
    </location>
</feature>
<dbReference type="AlphaFoldDB" id="A0A370DS50"/>
<comment type="caution">
    <text evidence="8">The sequence shown here is derived from an EMBL/GenBank/DDBJ whole genome shotgun (WGS) entry which is preliminary data.</text>
</comment>
<dbReference type="Pfam" id="PF01895">
    <property type="entry name" value="PhoU"/>
    <property type="match status" value="1"/>
</dbReference>
<keyword evidence="8" id="KW-0808">Transferase</keyword>
<dbReference type="GO" id="GO:0044341">
    <property type="term" value="P:sodium-dependent phosphate transport"/>
    <property type="evidence" value="ECO:0007669"/>
    <property type="project" value="InterPro"/>
</dbReference>
<dbReference type="GO" id="GO:0005436">
    <property type="term" value="F:sodium:phosphate symporter activity"/>
    <property type="evidence" value="ECO:0007669"/>
    <property type="project" value="InterPro"/>
</dbReference>
<feature type="transmembrane region" description="Helical" evidence="6">
    <location>
        <begin position="30"/>
        <end position="53"/>
    </location>
</feature>
<dbReference type="EMBL" id="QFXE01000006">
    <property type="protein sequence ID" value="RDH87259.1"/>
    <property type="molecule type" value="Genomic_DNA"/>
</dbReference>
<dbReference type="SUPFAM" id="SSF109755">
    <property type="entry name" value="PhoU-like"/>
    <property type="match status" value="1"/>
</dbReference>
<sequence length="581" mass="63638">MGLLLLILFIPAFAANDLLTEPNWWDMSIRLLGGLALFLFGMEQMAGSLKLVAGERMKVVLARLTTNRFMGALTGAFVTAIIQSSSVTTVLVVGFISAGLMSMAQSIGVIMGANVGTTITAQIVAFKITKYALLMVAFGFGAWFFSKQDKIRHYGNMLLGLGLIFFGMSLMSDAMFPLRSYQPFLDLMATMENPLIGILIAAVFTALIQSSSATTGIVIVMASQGFITLPAGIALAFGANIGTCVTAMLASIGKKREAIRAALVHVIFNIAGVLLWVAFIDNLADLVLLISPTSNELTGTAKLAADTPRQIANAHTIFNIANTLIFIGFIGAFGRLVERLVPDRPLEEERITRPRFLDDELLETPTLALDMARLEIGRAGQQVREMLNQIMPALLGGDRKLLAKIGEMDDKVDVLHEHIVSYLGKLSGERLNQKQTEIVLNLMSTINNLENLADLIETDLVGLGYKRLEENLQISPETQRMLNHLHTQVSQAVELALQAVKLQDTNLADQVTGMKTTVQQLFDAATNHQATRLVADEPNRLQAYTLEVEIIEKLRRIYYFAKRIAKLVEESTVDPLIVETE</sequence>
<keyword evidence="9" id="KW-1185">Reference proteome</keyword>
<feature type="transmembrane region" description="Helical" evidence="6">
    <location>
        <begin position="128"/>
        <end position="145"/>
    </location>
</feature>
<dbReference type="GO" id="GO:0005886">
    <property type="term" value="C:plasma membrane"/>
    <property type="evidence" value="ECO:0007669"/>
    <property type="project" value="UniProtKB-SubCell"/>
</dbReference>
<dbReference type="Proteomes" id="UP000254771">
    <property type="component" value="Unassembled WGS sequence"/>
</dbReference>
<dbReference type="PANTHER" id="PTHR10010:SF46">
    <property type="entry name" value="SODIUM-DEPENDENT PHOSPHATE TRANSPORT PROTEIN 2B"/>
    <property type="match status" value="1"/>
</dbReference>
<evidence type="ECO:0000256" key="2">
    <source>
        <dbReference type="ARBA" id="ARBA00022475"/>
    </source>
</evidence>
<dbReference type="PANTHER" id="PTHR10010">
    <property type="entry name" value="SOLUTE CARRIER FAMILY 34 SODIUM PHOSPHATE , MEMBER 2-RELATED"/>
    <property type="match status" value="1"/>
</dbReference>
<organism evidence="8 9">
    <name type="scientific">endosymbiont of Escarpia spicata</name>
    <dbReference type="NCBI Taxonomy" id="2200908"/>
    <lineage>
        <taxon>Bacteria</taxon>
        <taxon>Pseudomonadati</taxon>
        <taxon>Pseudomonadota</taxon>
        <taxon>Gammaproteobacteria</taxon>
        <taxon>sulfur-oxidizing symbionts</taxon>
    </lineage>
</organism>
<keyword evidence="5 6" id="KW-0472">Membrane</keyword>
<dbReference type="GO" id="GO:0016301">
    <property type="term" value="F:kinase activity"/>
    <property type="evidence" value="ECO:0007669"/>
    <property type="project" value="UniProtKB-KW"/>
</dbReference>
<gene>
    <name evidence="8" type="ORF">DIZ78_05465</name>
</gene>
<keyword evidence="2" id="KW-1003">Cell membrane</keyword>
<evidence type="ECO:0000256" key="6">
    <source>
        <dbReference type="SAM" id="Phobius"/>
    </source>
</evidence>
<dbReference type="NCBIfam" id="TIGR00704">
    <property type="entry name" value="NaPi_cotrn_rel"/>
    <property type="match status" value="1"/>
</dbReference>
<feature type="transmembrane region" description="Helical" evidence="6">
    <location>
        <begin position="317"/>
        <end position="337"/>
    </location>
</feature>
<feature type="transmembrane region" description="Helical" evidence="6">
    <location>
        <begin position="196"/>
        <end position="221"/>
    </location>
</feature>
<keyword evidence="3 6" id="KW-0812">Transmembrane</keyword>
<dbReference type="InterPro" id="IPR026022">
    <property type="entry name" value="PhoU_dom"/>
</dbReference>
<dbReference type="InterPro" id="IPR003841">
    <property type="entry name" value="Na/Pi_transpt"/>
</dbReference>
<evidence type="ECO:0000256" key="5">
    <source>
        <dbReference type="ARBA" id="ARBA00023136"/>
    </source>
</evidence>
<dbReference type="InterPro" id="IPR004633">
    <property type="entry name" value="NaPi_cotrn-rel/YqeW-like"/>
</dbReference>
<name>A0A370DS50_9GAMM</name>
<evidence type="ECO:0000256" key="1">
    <source>
        <dbReference type="ARBA" id="ARBA00004651"/>
    </source>
</evidence>
<keyword evidence="4 6" id="KW-1133">Transmembrane helix</keyword>
<reference evidence="8 9" key="1">
    <citation type="journal article" date="2018" name="ISME J.">
        <title>Endosymbiont genomes yield clues of tubeworm success.</title>
        <authorList>
            <person name="Li Y."/>
            <person name="Liles M.R."/>
            <person name="Halanych K.M."/>
        </authorList>
    </citation>
    <scope>NUCLEOTIDE SEQUENCE [LARGE SCALE GENOMIC DNA]</scope>
    <source>
        <strain evidence="8">A1462</strain>
    </source>
</reference>
<feature type="domain" description="PhoU" evidence="7">
    <location>
        <begin position="377"/>
        <end position="457"/>
    </location>
</feature>
<evidence type="ECO:0000256" key="3">
    <source>
        <dbReference type="ARBA" id="ARBA00022692"/>
    </source>
</evidence>
<dbReference type="InterPro" id="IPR038078">
    <property type="entry name" value="PhoU-like_sf"/>
</dbReference>
<proteinExistence type="predicted"/>
<dbReference type="Gene3D" id="1.20.58.220">
    <property type="entry name" value="Phosphate transport system protein phou homolog 2, domain 2"/>
    <property type="match status" value="1"/>
</dbReference>
<feature type="transmembrane region" description="Helical" evidence="6">
    <location>
        <begin position="262"/>
        <end position="280"/>
    </location>
</feature>
<dbReference type="Pfam" id="PF02690">
    <property type="entry name" value="Na_Pi_cotrans"/>
    <property type="match status" value="2"/>
</dbReference>
<accession>A0A370DS50</accession>
<evidence type="ECO:0000313" key="9">
    <source>
        <dbReference type="Proteomes" id="UP000254771"/>
    </source>
</evidence>
<comment type="subcellular location">
    <subcellularLocation>
        <location evidence="1">Cell membrane</location>
        <topology evidence="1">Multi-pass membrane protein</topology>
    </subcellularLocation>
</comment>
<feature type="transmembrane region" description="Helical" evidence="6">
    <location>
        <begin position="227"/>
        <end position="250"/>
    </location>
</feature>
<protein>
    <submittedName>
        <fullName evidence="8">NAD+ kinase</fullName>
    </submittedName>
</protein>
<dbReference type="NCBIfam" id="NF037997">
    <property type="entry name" value="Na_Pi_symport"/>
    <property type="match status" value="1"/>
</dbReference>
<evidence type="ECO:0000259" key="7">
    <source>
        <dbReference type="Pfam" id="PF01895"/>
    </source>
</evidence>
<keyword evidence="8" id="KW-0418">Kinase</keyword>
<evidence type="ECO:0000256" key="4">
    <source>
        <dbReference type="ARBA" id="ARBA00022989"/>
    </source>
</evidence>